<keyword evidence="2 4" id="KW-0689">Ribosomal protein</keyword>
<dbReference type="SUPFAM" id="SSF52080">
    <property type="entry name" value="Ribosomal proteins L15p and L18e"/>
    <property type="match status" value="1"/>
</dbReference>
<dbReference type="GO" id="GO:0019843">
    <property type="term" value="F:rRNA binding"/>
    <property type="evidence" value="ECO:0007669"/>
    <property type="project" value="UniProtKB-UniRule"/>
</dbReference>
<evidence type="ECO:0000256" key="2">
    <source>
        <dbReference type="ARBA" id="ARBA00022980"/>
    </source>
</evidence>
<dbReference type="InterPro" id="IPR001196">
    <property type="entry name" value="Ribosomal_uL15_CS"/>
</dbReference>
<dbReference type="EMBL" id="DRTT01000098">
    <property type="protein sequence ID" value="HHF98517.1"/>
    <property type="molecule type" value="Genomic_DNA"/>
</dbReference>
<evidence type="ECO:0000256" key="3">
    <source>
        <dbReference type="ARBA" id="ARBA00023274"/>
    </source>
</evidence>
<evidence type="ECO:0000313" key="8">
    <source>
        <dbReference type="EMBL" id="HHF98517.1"/>
    </source>
</evidence>
<dbReference type="GO" id="GO:0003735">
    <property type="term" value="F:structural constituent of ribosome"/>
    <property type="evidence" value="ECO:0007669"/>
    <property type="project" value="InterPro"/>
</dbReference>
<dbReference type="Proteomes" id="UP000886070">
    <property type="component" value="Unassembled WGS sequence"/>
</dbReference>
<comment type="subunit">
    <text evidence="4">Part of the 50S ribosomal subunit.</text>
</comment>
<dbReference type="InterPro" id="IPR036227">
    <property type="entry name" value="Ribosomal_uL15/eL18_sf"/>
</dbReference>
<keyword evidence="3 4" id="KW-0687">Ribonucleoprotein</keyword>
<dbReference type="Pfam" id="PF00828">
    <property type="entry name" value="Ribosomal_L27A"/>
    <property type="match status" value="1"/>
</dbReference>
<dbReference type="HAMAP" id="MF_01341">
    <property type="entry name" value="Ribosomal_uL15"/>
    <property type="match status" value="1"/>
</dbReference>
<sequence length="148" mass="16559">MKLEEILKPPAGACHKEKRVGRGPSSGHGKTCTRGHKGQKARGRGKFYPWFEGGQMPLTRRVPKRGFKSPFKEEFEVVNIEDLNIFEPNSMVDPELLKRKGLIKKTDNVKILGEGSLEKPLHVKAHAFSKTAEEKIKKAGGKLEVLKC</sequence>
<dbReference type="GO" id="GO:0022625">
    <property type="term" value="C:cytosolic large ribosomal subunit"/>
    <property type="evidence" value="ECO:0007669"/>
    <property type="project" value="TreeGrafter"/>
</dbReference>
<dbReference type="InterPro" id="IPR021131">
    <property type="entry name" value="Ribosomal_uL15/eL18"/>
</dbReference>
<feature type="domain" description="Large ribosomal subunit protein uL15/eL18" evidence="7">
    <location>
        <begin position="78"/>
        <end position="143"/>
    </location>
</feature>
<comment type="similarity">
    <text evidence="1 4 5">Belongs to the universal ribosomal protein uL15 family.</text>
</comment>
<keyword evidence="4" id="KW-0699">rRNA-binding</keyword>
<evidence type="ECO:0000256" key="5">
    <source>
        <dbReference type="RuleBase" id="RU003888"/>
    </source>
</evidence>
<evidence type="ECO:0000256" key="4">
    <source>
        <dbReference type="HAMAP-Rule" id="MF_01341"/>
    </source>
</evidence>
<evidence type="ECO:0000256" key="6">
    <source>
        <dbReference type="SAM" id="MobiDB-lite"/>
    </source>
</evidence>
<dbReference type="PANTHER" id="PTHR12934:SF11">
    <property type="entry name" value="LARGE RIBOSOMAL SUBUNIT PROTEIN UL15M"/>
    <property type="match status" value="1"/>
</dbReference>
<protein>
    <recommendedName>
        <fullName evidence="4">Large ribosomal subunit protein uL15</fullName>
    </recommendedName>
</protein>
<evidence type="ECO:0000259" key="7">
    <source>
        <dbReference type="Pfam" id="PF00828"/>
    </source>
</evidence>
<proteinExistence type="inferred from homology"/>
<dbReference type="PANTHER" id="PTHR12934">
    <property type="entry name" value="50S RIBOSOMAL PROTEIN L15"/>
    <property type="match status" value="1"/>
</dbReference>
<feature type="compositionally biased region" description="Basic residues" evidence="6">
    <location>
        <begin position="31"/>
        <end position="45"/>
    </location>
</feature>
<dbReference type="NCBIfam" id="TIGR01071">
    <property type="entry name" value="rplO_bact"/>
    <property type="match status" value="1"/>
</dbReference>
<comment type="caution">
    <text evidence="8">The sequence shown here is derived from an EMBL/GenBank/DDBJ whole genome shotgun (WGS) entry which is preliminary data.</text>
</comment>
<gene>
    <name evidence="4" type="primary">rplO</name>
    <name evidence="8" type="ORF">ENL39_03400</name>
</gene>
<keyword evidence="4" id="KW-0694">RNA-binding</keyword>
<dbReference type="AlphaFoldDB" id="A0A7V5LYV1"/>
<dbReference type="GO" id="GO:0006412">
    <property type="term" value="P:translation"/>
    <property type="evidence" value="ECO:0007669"/>
    <property type="project" value="UniProtKB-UniRule"/>
</dbReference>
<dbReference type="InterPro" id="IPR030878">
    <property type="entry name" value="Ribosomal_uL15"/>
</dbReference>
<comment type="function">
    <text evidence="4">Binds to the 23S rRNA.</text>
</comment>
<dbReference type="Gene3D" id="3.100.10.10">
    <property type="match status" value="1"/>
</dbReference>
<name>A0A7V5LYV1_UNCAE</name>
<accession>A0A7V5LYV1</accession>
<dbReference type="PROSITE" id="PS00475">
    <property type="entry name" value="RIBOSOMAL_L15"/>
    <property type="match status" value="1"/>
</dbReference>
<organism evidence="8">
    <name type="scientific">Aerophobetes bacterium</name>
    <dbReference type="NCBI Taxonomy" id="2030807"/>
    <lineage>
        <taxon>Bacteria</taxon>
        <taxon>Candidatus Aerophobota</taxon>
    </lineage>
</organism>
<evidence type="ECO:0000256" key="1">
    <source>
        <dbReference type="ARBA" id="ARBA00007320"/>
    </source>
</evidence>
<dbReference type="InterPro" id="IPR005749">
    <property type="entry name" value="Ribosomal_uL15_bac-type"/>
</dbReference>
<reference evidence="8" key="1">
    <citation type="journal article" date="2020" name="mSystems">
        <title>Genome- and Community-Level Interaction Insights into Carbon Utilization and Element Cycling Functions of Hydrothermarchaeota in Hydrothermal Sediment.</title>
        <authorList>
            <person name="Zhou Z."/>
            <person name="Liu Y."/>
            <person name="Xu W."/>
            <person name="Pan J."/>
            <person name="Luo Z.H."/>
            <person name="Li M."/>
        </authorList>
    </citation>
    <scope>NUCLEOTIDE SEQUENCE [LARGE SCALE GENOMIC DNA]</scope>
    <source>
        <strain evidence="8">HyVt-92</strain>
    </source>
</reference>
<feature type="region of interest" description="Disordered" evidence="6">
    <location>
        <begin position="1"/>
        <end position="47"/>
    </location>
</feature>